<dbReference type="Gene3D" id="1.10.287.160">
    <property type="entry name" value="HR1 repeat"/>
    <property type="match status" value="1"/>
</dbReference>
<evidence type="ECO:0000256" key="9">
    <source>
        <dbReference type="ARBA" id="ARBA00051245"/>
    </source>
</evidence>
<evidence type="ECO:0000256" key="2">
    <source>
        <dbReference type="ARBA" id="ARBA00022679"/>
    </source>
</evidence>
<keyword evidence="10" id="KW-0206">Cytoskeleton</keyword>
<reference evidence="20" key="1">
    <citation type="submission" date="2025-08" db="UniProtKB">
        <authorList>
            <consortium name="Ensembl"/>
        </authorList>
    </citation>
    <scope>IDENTIFICATION</scope>
</reference>
<organism evidence="20 21">
    <name type="scientific">Sinocyclocheilus grahami</name>
    <name type="common">Dianchi golden-line fish</name>
    <name type="synonym">Barbus grahami</name>
    <dbReference type="NCBI Taxonomy" id="75366"/>
    <lineage>
        <taxon>Eukaryota</taxon>
        <taxon>Metazoa</taxon>
        <taxon>Chordata</taxon>
        <taxon>Craniata</taxon>
        <taxon>Vertebrata</taxon>
        <taxon>Euteleostomi</taxon>
        <taxon>Actinopterygii</taxon>
        <taxon>Neopterygii</taxon>
        <taxon>Teleostei</taxon>
        <taxon>Ostariophysi</taxon>
        <taxon>Cypriniformes</taxon>
        <taxon>Cyprinidae</taxon>
        <taxon>Cyprininae</taxon>
        <taxon>Sinocyclocheilus</taxon>
    </lineage>
</organism>
<protein>
    <recommendedName>
        <fullName evidence="10">Tyrosine-protein kinase</fullName>
        <ecNumber evidence="10">2.7.10.2</ecNumber>
    </recommendedName>
</protein>
<dbReference type="SUPFAM" id="SSF103657">
    <property type="entry name" value="BAR/IMD domain-like"/>
    <property type="match status" value="1"/>
</dbReference>
<name>A0A672QVR9_SINGR</name>
<keyword evidence="10" id="KW-0963">Cytoplasm</keyword>
<evidence type="ECO:0000256" key="16">
    <source>
        <dbReference type="SAM" id="Coils"/>
    </source>
</evidence>
<dbReference type="GO" id="GO:0004715">
    <property type="term" value="F:non-membrane spanning protein tyrosine kinase activity"/>
    <property type="evidence" value="ECO:0007669"/>
    <property type="project" value="UniProtKB-EC"/>
</dbReference>
<dbReference type="PIRSF" id="PIRSF000632">
    <property type="entry name" value="TyrPK_fps"/>
    <property type="match status" value="1"/>
</dbReference>
<evidence type="ECO:0000313" key="21">
    <source>
        <dbReference type="Proteomes" id="UP000472262"/>
    </source>
</evidence>
<keyword evidence="1" id="KW-0597">Phosphoprotein</keyword>
<keyword evidence="3" id="KW-0449">Lipoprotein</keyword>
<feature type="binding site" evidence="12 15">
    <location>
        <position position="581"/>
    </location>
    <ligand>
        <name>ATP</name>
        <dbReference type="ChEBI" id="CHEBI:30616"/>
    </ligand>
</feature>
<dbReference type="InterPro" id="IPR011009">
    <property type="entry name" value="Kinase-like_dom_sf"/>
</dbReference>
<dbReference type="PROSITE" id="PS50001">
    <property type="entry name" value="SH2"/>
    <property type="match status" value="1"/>
</dbReference>
<dbReference type="Gene3D" id="3.30.505.10">
    <property type="entry name" value="SH2 domain"/>
    <property type="match status" value="1"/>
</dbReference>
<evidence type="ECO:0000256" key="8">
    <source>
        <dbReference type="ARBA" id="ARBA00023137"/>
    </source>
</evidence>
<evidence type="ECO:0000256" key="1">
    <source>
        <dbReference type="ARBA" id="ARBA00022553"/>
    </source>
</evidence>
<dbReference type="InterPro" id="IPR000980">
    <property type="entry name" value="SH2"/>
</dbReference>
<dbReference type="InterPro" id="IPR000719">
    <property type="entry name" value="Prot_kinase_dom"/>
</dbReference>
<feature type="coiled-coil region" evidence="16">
    <location>
        <begin position="136"/>
        <end position="170"/>
    </location>
</feature>
<dbReference type="InterPro" id="IPR016250">
    <property type="entry name" value="Tyr-prot_kinase_Fes/Fps"/>
</dbReference>
<gene>
    <name evidence="20" type="primary">LOC107600721</name>
</gene>
<keyword evidence="13" id="KW-0727">SH2 domain</keyword>
<evidence type="ECO:0000256" key="6">
    <source>
        <dbReference type="ARBA" id="ARBA00022840"/>
    </source>
</evidence>
<evidence type="ECO:0000259" key="18">
    <source>
        <dbReference type="PROSITE" id="PS50011"/>
    </source>
</evidence>
<dbReference type="AlphaFoldDB" id="A0A672QVR9"/>
<dbReference type="InterPro" id="IPR036860">
    <property type="entry name" value="SH2_dom_sf"/>
</dbReference>
<evidence type="ECO:0000256" key="13">
    <source>
        <dbReference type="PROSITE-ProRule" id="PRU00191"/>
    </source>
</evidence>
<feature type="binding site" evidence="12">
    <location>
        <begin position="558"/>
        <end position="566"/>
    </location>
    <ligand>
        <name>ATP</name>
        <dbReference type="ChEBI" id="CHEBI:30616"/>
    </ligand>
</feature>
<feature type="domain" description="SH2" evidence="17">
    <location>
        <begin position="451"/>
        <end position="540"/>
    </location>
</feature>
<dbReference type="GO" id="GO:0005856">
    <property type="term" value="C:cytoskeleton"/>
    <property type="evidence" value="ECO:0007669"/>
    <property type="project" value="UniProtKB-SubCell"/>
</dbReference>
<evidence type="ECO:0000256" key="3">
    <source>
        <dbReference type="ARBA" id="ARBA00022707"/>
    </source>
</evidence>
<dbReference type="FunFam" id="1.20.1270.60:FF:000030">
    <property type="entry name" value="Tyrosine-protein kinase"/>
    <property type="match status" value="1"/>
</dbReference>
<comment type="subcellular location">
    <subcellularLocation>
        <location evidence="10">Cytoplasm</location>
        <location evidence="10">Cytoskeleton</location>
    </subcellularLocation>
</comment>
<dbReference type="InterPro" id="IPR017441">
    <property type="entry name" value="Protein_kinase_ATP_BS"/>
</dbReference>
<evidence type="ECO:0000259" key="19">
    <source>
        <dbReference type="PROSITE" id="PS51741"/>
    </source>
</evidence>
<dbReference type="Pfam" id="PF00017">
    <property type="entry name" value="SH2"/>
    <property type="match status" value="1"/>
</dbReference>
<evidence type="ECO:0000256" key="7">
    <source>
        <dbReference type="ARBA" id="ARBA00023054"/>
    </source>
</evidence>
<dbReference type="EC" id="2.7.10.2" evidence="10"/>
<feature type="domain" description="Protein kinase" evidence="18">
    <location>
        <begin position="552"/>
        <end position="810"/>
    </location>
</feature>
<evidence type="ECO:0000256" key="12">
    <source>
        <dbReference type="PIRSR" id="PIRSR000632-2"/>
    </source>
</evidence>
<dbReference type="InterPro" id="IPR035849">
    <property type="entry name" value="Fes/Fps/Fer_SH2"/>
</dbReference>
<keyword evidence="6 10" id="KW-0067">ATP-binding</keyword>
<dbReference type="InterPro" id="IPR001060">
    <property type="entry name" value="FCH_dom"/>
</dbReference>
<dbReference type="GO" id="GO:0005524">
    <property type="term" value="F:ATP binding"/>
    <property type="evidence" value="ECO:0007669"/>
    <property type="project" value="UniProtKB-UniRule"/>
</dbReference>
<dbReference type="PANTHER" id="PTHR24418">
    <property type="entry name" value="TYROSINE-PROTEIN KINASE"/>
    <property type="match status" value="1"/>
</dbReference>
<dbReference type="Gene3D" id="1.10.510.10">
    <property type="entry name" value="Transferase(Phosphotransferase) domain 1"/>
    <property type="match status" value="1"/>
</dbReference>
<dbReference type="InterPro" id="IPR031160">
    <property type="entry name" value="F_BAR_dom"/>
</dbReference>
<keyword evidence="3" id="KW-0519">Myristate</keyword>
<evidence type="ECO:0000256" key="5">
    <source>
        <dbReference type="ARBA" id="ARBA00022777"/>
    </source>
</evidence>
<dbReference type="Ensembl" id="ENSSGRT00000085408.1">
    <property type="protein sequence ID" value="ENSSGRP00000080195.1"/>
    <property type="gene ID" value="ENSSGRG00000040554.1"/>
</dbReference>
<dbReference type="InterPro" id="IPR020635">
    <property type="entry name" value="Tyr_kinase_cat_dom"/>
</dbReference>
<dbReference type="InterPro" id="IPR001245">
    <property type="entry name" value="Ser-Thr/Tyr_kinase_cat_dom"/>
</dbReference>
<dbReference type="CDD" id="cd07685">
    <property type="entry name" value="F-BAR_Fes"/>
    <property type="match status" value="1"/>
</dbReference>
<dbReference type="CDD" id="cd10361">
    <property type="entry name" value="SH2_Fps_family"/>
    <property type="match status" value="1"/>
</dbReference>
<dbReference type="Gene3D" id="1.20.1270.60">
    <property type="entry name" value="Arfaptin homology (AH) domain/BAR domain"/>
    <property type="match status" value="1"/>
</dbReference>
<dbReference type="SMART" id="SM00055">
    <property type="entry name" value="FCH"/>
    <property type="match status" value="1"/>
</dbReference>
<dbReference type="FunFam" id="1.10.510.10:FF:000212">
    <property type="entry name" value="Tyrosine-protein kinase"/>
    <property type="match status" value="1"/>
</dbReference>
<comment type="catalytic activity">
    <reaction evidence="9 10">
        <text>L-tyrosyl-[protein] + ATP = O-phospho-L-tyrosyl-[protein] + ADP + H(+)</text>
        <dbReference type="Rhea" id="RHEA:10596"/>
        <dbReference type="Rhea" id="RHEA-COMP:10136"/>
        <dbReference type="Rhea" id="RHEA-COMP:20101"/>
        <dbReference type="ChEBI" id="CHEBI:15378"/>
        <dbReference type="ChEBI" id="CHEBI:30616"/>
        <dbReference type="ChEBI" id="CHEBI:46858"/>
        <dbReference type="ChEBI" id="CHEBI:61978"/>
        <dbReference type="ChEBI" id="CHEBI:456216"/>
        <dbReference type="EC" id="2.7.10.2"/>
    </reaction>
</comment>
<dbReference type="SUPFAM" id="SSF56112">
    <property type="entry name" value="Protein kinase-like (PK-like)"/>
    <property type="match status" value="1"/>
</dbReference>
<dbReference type="Gene3D" id="3.30.200.20">
    <property type="entry name" value="Phosphorylase Kinase, domain 1"/>
    <property type="match status" value="1"/>
</dbReference>
<feature type="active site" description="Proton acceptor" evidence="11">
    <location>
        <position position="674"/>
    </location>
</feature>
<evidence type="ECO:0000256" key="10">
    <source>
        <dbReference type="PIRNR" id="PIRNR000632"/>
    </source>
</evidence>
<evidence type="ECO:0000256" key="14">
    <source>
        <dbReference type="PROSITE-ProRule" id="PRU01077"/>
    </source>
</evidence>
<dbReference type="PROSITE" id="PS00109">
    <property type="entry name" value="PROTEIN_KINASE_TYR"/>
    <property type="match status" value="1"/>
</dbReference>
<evidence type="ECO:0000256" key="11">
    <source>
        <dbReference type="PIRSR" id="PIRSR000632-1"/>
    </source>
</evidence>
<evidence type="ECO:0000256" key="15">
    <source>
        <dbReference type="PROSITE-ProRule" id="PRU10141"/>
    </source>
</evidence>
<dbReference type="InterPro" id="IPR050198">
    <property type="entry name" value="Non-receptor_tyrosine_kinases"/>
</dbReference>
<keyword evidence="7 14" id="KW-0175">Coiled coil</keyword>
<dbReference type="SUPFAM" id="SSF55550">
    <property type="entry name" value="SH2 domain"/>
    <property type="match status" value="1"/>
</dbReference>
<evidence type="ECO:0000259" key="17">
    <source>
        <dbReference type="PROSITE" id="PS50001"/>
    </source>
</evidence>
<evidence type="ECO:0000256" key="4">
    <source>
        <dbReference type="ARBA" id="ARBA00022741"/>
    </source>
</evidence>
<keyword evidence="21" id="KW-1185">Reference proteome</keyword>
<dbReference type="Proteomes" id="UP000472262">
    <property type="component" value="Unassembled WGS sequence"/>
</dbReference>
<dbReference type="InterPro" id="IPR008266">
    <property type="entry name" value="Tyr_kinase_AS"/>
</dbReference>
<comment type="similarity">
    <text evidence="10">Belongs to the protein kinase superfamily. Tyr protein kinase family. Fes/fps subfamily.</text>
</comment>
<keyword evidence="8 10" id="KW-0829">Tyrosine-protein kinase</keyword>
<proteinExistence type="inferred from homology"/>
<dbReference type="FunFam" id="3.30.200.20:FF:000089">
    <property type="entry name" value="Tyrosine-protein kinase"/>
    <property type="match status" value="1"/>
</dbReference>
<keyword evidence="4 10" id="KW-0547">Nucleotide-binding</keyword>
<evidence type="ECO:0000313" key="20">
    <source>
        <dbReference type="Ensembl" id="ENSSGRP00000080195.1"/>
    </source>
</evidence>
<feature type="domain" description="F-BAR" evidence="19">
    <location>
        <begin position="1"/>
        <end position="261"/>
    </location>
</feature>
<dbReference type="InterPro" id="IPR027267">
    <property type="entry name" value="AH/BAR_dom_sf"/>
</dbReference>
<dbReference type="Pfam" id="PF00611">
    <property type="entry name" value="FCH"/>
    <property type="match status" value="1"/>
</dbReference>
<dbReference type="PROSITE" id="PS50011">
    <property type="entry name" value="PROTEIN_KINASE_DOM"/>
    <property type="match status" value="1"/>
</dbReference>
<dbReference type="SMART" id="SM00219">
    <property type="entry name" value="TyrKc"/>
    <property type="match status" value="1"/>
</dbReference>
<dbReference type="PRINTS" id="PR00401">
    <property type="entry name" value="SH2DOMAIN"/>
</dbReference>
<sequence length="813" mass="92745">MGFAEDLWCPQGHAALMKLQDSELRLMEVMKKWMTQRAKSDREFFVQLHQMSAIVEKLEGSQPGGGLDYISQFNKSWNVLVSQTESLSRIMRKHSEDLMVGPLSKLTLLIRDKQQLRKTYGEQWNLLNQELCRVSLDRLKSSYRQLVRDATQAKRKYQEASKDKEREKAKERYIKATLKLHEHHNEYVLLVKAAQVHHQFHYGQSQPALLGALQALQEEMMLILKEILQEYFDLSSVLHDEVVSVHTEMANALKAIQPQREYENFIQQNRYISSPFVPACVEFDGSLLEDAEDLKPEDLQLNELTVEGIQHRLTAVEEELLGLASTLGSQQATVNQLELDLQNEEGSANTACSPLCFCRVYLFSKRNALEDSRQQVVLSMVARARLEAQRRLLADKLETLGSKEAPPIGLDDDRISVTSSNSSSVFYTSPQVPPALAPVPEAEKPLTQQSWYHGAIPRLEVQELLKNDGDFLVRESQGKQEYVLSVHWGGQCRHFLIQSIDGVYRLDGEGFTSVPLLIKHLISSHQTITKRTDVVLKRPIVKDKWVLEHDDVILGQSIGRGNFGEVFSGRLRSENTPVAVKACRENLPAEHKNKFLMEARILKQYDHPNIVKLIGVCTQKQPIYIIMELVQGGDFLTFLRTEGHNLKTKMLIKMAENVVSGMAYLESKKCIHRDLAARNCLVGEESVVKISDFGMSRQEQDGVYSATGGMKQIPVKWTAPEALNYGRYTTESDVWSFGVLLWETFSRGVTPYTIPHNMNNQQTRDEVERGYRMPAPNNCPGEIYALMCQCWQYDPRKRPSFRKLKADLYALCQ</sequence>
<dbReference type="SMART" id="SM00252">
    <property type="entry name" value="SH2"/>
    <property type="match status" value="1"/>
</dbReference>
<accession>A0A672QVR9</accession>
<dbReference type="PROSITE" id="PS51741">
    <property type="entry name" value="F_BAR"/>
    <property type="match status" value="1"/>
</dbReference>
<keyword evidence="5 10" id="KW-0418">Kinase</keyword>
<dbReference type="PRINTS" id="PR00109">
    <property type="entry name" value="TYRKINASE"/>
</dbReference>
<keyword evidence="2 10" id="KW-0808">Transferase</keyword>
<dbReference type="PROSITE" id="PS00107">
    <property type="entry name" value="PROTEIN_KINASE_ATP"/>
    <property type="match status" value="1"/>
</dbReference>
<dbReference type="Pfam" id="PF07714">
    <property type="entry name" value="PK_Tyr_Ser-Thr"/>
    <property type="match status" value="1"/>
</dbReference>
<reference evidence="20" key="2">
    <citation type="submission" date="2025-09" db="UniProtKB">
        <authorList>
            <consortium name="Ensembl"/>
        </authorList>
    </citation>
    <scope>IDENTIFICATION</scope>
</reference>